<evidence type="ECO:0000256" key="2">
    <source>
        <dbReference type="ARBA" id="ARBA00022771"/>
    </source>
</evidence>
<dbReference type="Pfam" id="PF01258">
    <property type="entry name" value="zf-dskA_traR"/>
    <property type="match status" value="1"/>
</dbReference>
<dbReference type="InterPro" id="IPR037187">
    <property type="entry name" value="DnaK_N"/>
</dbReference>
<sequence length="132" mass="14307">MEPSEQPAELRLAELHGLLVADRERTSELVSSLTRNFTSIVEATRFTATDDEHDPEGSTIAFERSQTSSLLAKANNHLADVDKALARIADGSYGRCERCGEAVSRERLLARPAARTCIACAEARPSADTPGH</sequence>
<evidence type="ECO:0000313" key="7">
    <source>
        <dbReference type="Proteomes" id="UP000243528"/>
    </source>
</evidence>
<dbReference type="GO" id="GO:0008270">
    <property type="term" value="F:zinc ion binding"/>
    <property type="evidence" value="ECO:0007669"/>
    <property type="project" value="UniProtKB-KW"/>
</dbReference>
<dbReference type="EMBL" id="PYGE01000031">
    <property type="protein sequence ID" value="PSK93009.1"/>
    <property type="molecule type" value="Genomic_DNA"/>
</dbReference>
<dbReference type="AlphaFoldDB" id="A0A2P8D742"/>
<evidence type="ECO:0000313" key="6">
    <source>
        <dbReference type="EMBL" id="PSK93009.1"/>
    </source>
</evidence>
<keyword evidence="1" id="KW-0479">Metal-binding</keyword>
<keyword evidence="7" id="KW-1185">Reference proteome</keyword>
<protein>
    <submittedName>
        <fullName evidence="6">TraR/DksA family transcriptional regulator</fullName>
    </submittedName>
</protein>
<dbReference type="RefSeq" id="WP_106539942.1">
    <property type="nucleotide sequence ID" value="NZ_PYGE01000031.1"/>
</dbReference>
<accession>A0A2P8D742</accession>
<dbReference type="OrthoDB" id="1121111at2"/>
<evidence type="ECO:0000256" key="4">
    <source>
        <dbReference type="PROSITE-ProRule" id="PRU00510"/>
    </source>
</evidence>
<dbReference type="PROSITE" id="PS51128">
    <property type="entry name" value="ZF_DKSA_2"/>
    <property type="match status" value="1"/>
</dbReference>
<dbReference type="InterPro" id="IPR000962">
    <property type="entry name" value="Znf_DskA_TraR"/>
</dbReference>
<comment type="caution">
    <text evidence="6">The sequence shown here is derived from an EMBL/GenBank/DDBJ whole genome shotgun (WGS) entry which is preliminary data.</text>
</comment>
<organism evidence="6 7">
    <name type="scientific">Haloactinopolyspora alba</name>
    <dbReference type="NCBI Taxonomy" id="648780"/>
    <lineage>
        <taxon>Bacteria</taxon>
        <taxon>Bacillati</taxon>
        <taxon>Actinomycetota</taxon>
        <taxon>Actinomycetes</taxon>
        <taxon>Jiangellales</taxon>
        <taxon>Jiangellaceae</taxon>
        <taxon>Haloactinopolyspora</taxon>
    </lineage>
</organism>
<evidence type="ECO:0000256" key="3">
    <source>
        <dbReference type="ARBA" id="ARBA00022833"/>
    </source>
</evidence>
<feature type="domain" description="Zinc finger DksA/TraR C4-type" evidence="5">
    <location>
        <begin position="91"/>
        <end position="123"/>
    </location>
</feature>
<dbReference type="Proteomes" id="UP000243528">
    <property type="component" value="Unassembled WGS sequence"/>
</dbReference>
<reference evidence="6 7" key="1">
    <citation type="submission" date="2018-03" db="EMBL/GenBank/DDBJ databases">
        <title>Genomic Encyclopedia of Archaeal and Bacterial Type Strains, Phase II (KMG-II): from individual species to whole genera.</title>
        <authorList>
            <person name="Goeker M."/>
        </authorList>
    </citation>
    <scope>NUCLEOTIDE SEQUENCE [LARGE SCALE GENOMIC DNA]</scope>
    <source>
        <strain evidence="6 7">DSM 45211</strain>
    </source>
</reference>
<dbReference type="Gene3D" id="1.20.120.910">
    <property type="entry name" value="DksA, coiled-coil domain"/>
    <property type="match status" value="1"/>
</dbReference>
<keyword evidence="2" id="KW-0863">Zinc-finger</keyword>
<evidence type="ECO:0000259" key="5">
    <source>
        <dbReference type="Pfam" id="PF01258"/>
    </source>
</evidence>
<gene>
    <name evidence="6" type="ORF">CLV30_13136</name>
</gene>
<proteinExistence type="predicted"/>
<name>A0A2P8D742_9ACTN</name>
<dbReference type="SUPFAM" id="SSF57716">
    <property type="entry name" value="Glucocorticoid receptor-like (DNA-binding domain)"/>
    <property type="match status" value="1"/>
</dbReference>
<dbReference type="SUPFAM" id="SSF109635">
    <property type="entry name" value="DnaK suppressor protein DksA, alpha-hairpin domain"/>
    <property type="match status" value="1"/>
</dbReference>
<keyword evidence="3" id="KW-0862">Zinc</keyword>
<feature type="zinc finger region" description="dksA C4-type" evidence="4">
    <location>
        <begin position="96"/>
        <end position="120"/>
    </location>
</feature>
<dbReference type="PANTHER" id="PTHR33823:SF4">
    <property type="entry name" value="GENERAL STRESS PROTEIN 16O"/>
    <property type="match status" value="1"/>
</dbReference>
<dbReference type="PANTHER" id="PTHR33823">
    <property type="entry name" value="RNA POLYMERASE-BINDING TRANSCRIPTION FACTOR DKSA-RELATED"/>
    <property type="match status" value="1"/>
</dbReference>
<evidence type="ECO:0000256" key="1">
    <source>
        <dbReference type="ARBA" id="ARBA00022723"/>
    </source>
</evidence>